<evidence type="ECO:0008006" key="3">
    <source>
        <dbReference type="Google" id="ProtNLM"/>
    </source>
</evidence>
<dbReference type="RefSeq" id="WP_120765203.1">
    <property type="nucleotide sequence ID" value="NZ_CP033169.1"/>
</dbReference>
<sequence length="106" mass="12022">MRITAVMPRQDQVGALVDSLENMGYKRKDMIITNMAKSESDFEDDPDDIIDIKSEREGFGEKEPYTDTFSDRVKYGILVSLEAPEKNAARIMEIMEQSGAVEVIKE</sequence>
<organism evidence="1 2">
    <name type="scientific">Biomaibacter acetigenes</name>
    <dbReference type="NCBI Taxonomy" id="2316383"/>
    <lineage>
        <taxon>Bacteria</taxon>
        <taxon>Bacillati</taxon>
        <taxon>Bacillota</taxon>
        <taxon>Clostridia</taxon>
        <taxon>Thermosediminibacterales</taxon>
        <taxon>Tepidanaerobacteraceae</taxon>
        <taxon>Biomaibacter</taxon>
    </lineage>
</organism>
<dbReference type="KEGG" id="bacg:D2962_00355"/>
<evidence type="ECO:0000313" key="1">
    <source>
        <dbReference type="EMBL" id="AYO29257.1"/>
    </source>
</evidence>
<evidence type="ECO:0000313" key="2">
    <source>
        <dbReference type="Proteomes" id="UP000280960"/>
    </source>
</evidence>
<name>A0A3G2R2I3_9FIRM</name>
<dbReference type="Proteomes" id="UP000280960">
    <property type="component" value="Chromosome"/>
</dbReference>
<protein>
    <recommendedName>
        <fullName evidence="3">General stress protein 17M-like domain-containing protein</fullName>
    </recommendedName>
</protein>
<dbReference type="EMBL" id="CP033169">
    <property type="protein sequence ID" value="AYO29257.1"/>
    <property type="molecule type" value="Genomic_DNA"/>
</dbReference>
<gene>
    <name evidence="1" type="ORF">D2962_00355</name>
</gene>
<dbReference type="AlphaFoldDB" id="A0A3G2R2I3"/>
<reference evidence="1 2" key="1">
    <citation type="submission" date="2018-10" db="EMBL/GenBank/DDBJ databases">
        <authorList>
            <person name="Zhang X."/>
        </authorList>
    </citation>
    <scope>NUCLEOTIDE SEQUENCE [LARGE SCALE GENOMIC DNA]</scope>
    <source>
        <strain evidence="1 2">SK-G1</strain>
    </source>
</reference>
<keyword evidence="2" id="KW-1185">Reference proteome</keyword>
<accession>A0A3G2R2I3</accession>
<proteinExistence type="predicted"/>